<dbReference type="AlphaFoldDB" id="A0A9D3ZL57"/>
<dbReference type="OrthoDB" id="1937804at2759"/>
<comment type="caution">
    <text evidence="2">The sequence shown here is derived from an EMBL/GenBank/DDBJ whole genome shotgun (WGS) entry which is preliminary data.</text>
</comment>
<keyword evidence="3" id="KW-1185">Reference proteome</keyword>
<dbReference type="Proteomes" id="UP000828251">
    <property type="component" value="Unassembled WGS sequence"/>
</dbReference>
<name>A0A9D3ZL57_9ROSI</name>
<accession>A0A9D3ZL57</accession>
<evidence type="ECO:0000313" key="3">
    <source>
        <dbReference type="Proteomes" id="UP000828251"/>
    </source>
</evidence>
<proteinExistence type="predicted"/>
<dbReference type="InterPro" id="IPR044824">
    <property type="entry name" value="MAIN-like"/>
</dbReference>
<dbReference type="InterPro" id="IPR019557">
    <property type="entry name" value="AminoTfrase-like_pln_mobile"/>
</dbReference>
<gene>
    <name evidence="2" type="ORF">J1N35_036868</name>
</gene>
<dbReference type="PANTHER" id="PTHR46033">
    <property type="entry name" value="PROTEIN MAIN-LIKE 2"/>
    <property type="match status" value="1"/>
</dbReference>
<dbReference type="PANTHER" id="PTHR46033:SF8">
    <property type="entry name" value="PROTEIN MAINTENANCE OF MERISTEMS-LIKE"/>
    <property type="match status" value="1"/>
</dbReference>
<dbReference type="EMBL" id="JAIQCV010000011">
    <property type="protein sequence ID" value="KAH1046084.1"/>
    <property type="molecule type" value="Genomic_DNA"/>
</dbReference>
<evidence type="ECO:0000313" key="2">
    <source>
        <dbReference type="EMBL" id="KAH1046084.1"/>
    </source>
</evidence>
<reference evidence="2 3" key="1">
    <citation type="journal article" date="2021" name="Plant Biotechnol. J.">
        <title>Multi-omics assisted identification of the key and species-specific regulatory components of drought-tolerant mechanisms in Gossypium stocksii.</title>
        <authorList>
            <person name="Yu D."/>
            <person name="Ke L."/>
            <person name="Zhang D."/>
            <person name="Wu Y."/>
            <person name="Sun Y."/>
            <person name="Mei J."/>
            <person name="Sun J."/>
            <person name="Sun Y."/>
        </authorList>
    </citation>
    <scope>NUCLEOTIDE SEQUENCE [LARGE SCALE GENOMIC DNA]</scope>
    <source>
        <strain evidence="3">cv. E1</strain>
        <tissue evidence="2">Leaf</tissue>
    </source>
</reference>
<dbReference type="Pfam" id="PF10536">
    <property type="entry name" value="PMD"/>
    <property type="match status" value="1"/>
</dbReference>
<dbReference type="GO" id="GO:0010073">
    <property type="term" value="P:meristem maintenance"/>
    <property type="evidence" value="ECO:0007669"/>
    <property type="project" value="InterPro"/>
</dbReference>
<feature type="domain" description="Aminotransferase-like plant mobile" evidence="1">
    <location>
        <begin position="31"/>
        <end position="122"/>
    </location>
</feature>
<evidence type="ECO:0000259" key="1">
    <source>
        <dbReference type="Pfam" id="PF10536"/>
    </source>
</evidence>
<organism evidence="2 3">
    <name type="scientific">Gossypium stocksii</name>
    <dbReference type="NCBI Taxonomy" id="47602"/>
    <lineage>
        <taxon>Eukaryota</taxon>
        <taxon>Viridiplantae</taxon>
        <taxon>Streptophyta</taxon>
        <taxon>Embryophyta</taxon>
        <taxon>Tracheophyta</taxon>
        <taxon>Spermatophyta</taxon>
        <taxon>Magnoliopsida</taxon>
        <taxon>eudicotyledons</taxon>
        <taxon>Gunneridae</taxon>
        <taxon>Pentapetalae</taxon>
        <taxon>rosids</taxon>
        <taxon>malvids</taxon>
        <taxon>Malvales</taxon>
        <taxon>Malvaceae</taxon>
        <taxon>Malvoideae</taxon>
        <taxon>Gossypium</taxon>
    </lineage>
</organism>
<protein>
    <recommendedName>
        <fullName evidence="1">Aminotransferase-like plant mobile domain-containing protein</fullName>
    </recommendedName>
</protein>
<sequence>MSYDHVLKTKRYNKWDHRDDRLHVYLDVTFKIESFNLNRELIFTWVERWKAETRTFHLPCGECTITLKHVAFRLGLRFPVASVSAKNIDETNRQLLGKIPDKGDMEGAKVNMAWLRKNFEIVPEEPTFYIC</sequence>